<sequence>MLSPFTALTVTILFYRRAPHPVPAATCSNRAGNGGGWPPPHGE</sequence>
<dbReference type="EMBL" id="AXZG01000042">
    <property type="protein sequence ID" value="ERT66046.1"/>
    <property type="molecule type" value="Genomic_DNA"/>
</dbReference>
<dbReference type="Proteomes" id="UP000017174">
    <property type="component" value="Unassembled WGS sequence"/>
</dbReference>
<dbReference type="HOGENOM" id="CLU_3239112_0_0_11"/>
<accession>U7V3C9</accession>
<evidence type="ECO:0000313" key="2">
    <source>
        <dbReference type="Proteomes" id="UP000017174"/>
    </source>
</evidence>
<gene>
    <name evidence="1" type="ORF">HMPREF0742_01415</name>
</gene>
<name>U7V3C9_9MICC</name>
<reference evidence="1 2" key="1">
    <citation type="submission" date="2013-08" db="EMBL/GenBank/DDBJ databases">
        <authorList>
            <person name="Weinstock G."/>
            <person name="Sodergren E."/>
            <person name="Wylie T."/>
            <person name="Fulton L."/>
            <person name="Fulton R."/>
            <person name="Fronick C."/>
            <person name="O'Laughlin M."/>
            <person name="Godfrey J."/>
            <person name="Miner T."/>
            <person name="Herter B."/>
            <person name="Appelbaum E."/>
            <person name="Cordes M."/>
            <person name="Lek S."/>
            <person name="Wollam A."/>
            <person name="Pepin K.H."/>
            <person name="Palsikar V.B."/>
            <person name="Mitreva M."/>
            <person name="Wilson R.K."/>
        </authorList>
    </citation>
    <scope>NUCLEOTIDE SEQUENCE [LARGE SCALE GENOMIC DNA]</scope>
    <source>
        <strain evidence="1 2">F0184</strain>
    </source>
</reference>
<protein>
    <submittedName>
        <fullName evidence="1">Uncharacterized protein</fullName>
    </submittedName>
</protein>
<organism evidence="1 2">
    <name type="scientific">Rothia aeria F0184</name>
    <dbReference type="NCBI Taxonomy" id="888019"/>
    <lineage>
        <taxon>Bacteria</taxon>
        <taxon>Bacillati</taxon>
        <taxon>Actinomycetota</taxon>
        <taxon>Actinomycetes</taxon>
        <taxon>Micrococcales</taxon>
        <taxon>Micrococcaceae</taxon>
        <taxon>Rothia</taxon>
    </lineage>
</organism>
<proteinExistence type="predicted"/>
<dbReference type="AlphaFoldDB" id="U7V3C9"/>
<evidence type="ECO:0000313" key="1">
    <source>
        <dbReference type="EMBL" id="ERT66046.1"/>
    </source>
</evidence>
<comment type="caution">
    <text evidence="1">The sequence shown here is derived from an EMBL/GenBank/DDBJ whole genome shotgun (WGS) entry which is preliminary data.</text>
</comment>